<dbReference type="OrthoDB" id="7366507at2"/>
<gene>
    <name evidence="2" type="ORF">PT85_03610</name>
</gene>
<organism evidence="2 3">
    <name type="scientific">Pseudomonas flexibilis</name>
    <dbReference type="NCBI Taxonomy" id="706570"/>
    <lineage>
        <taxon>Bacteria</taxon>
        <taxon>Pseudomonadati</taxon>
        <taxon>Pseudomonadota</taxon>
        <taxon>Gammaproteobacteria</taxon>
        <taxon>Pseudomonadales</taxon>
        <taxon>Pseudomonadaceae</taxon>
        <taxon>Pseudomonas</taxon>
    </lineage>
</organism>
<dbReference type="RefSeq" id="WP_039605927.1">
    <property type="nucleotide sequence ID" value="NZ_FMUP01000005.1"/>
</dbReference>
<feature type="compositionally biased region" description="Polar residues" evidence="1">
    <location>
        <begin position="1"/>
        <end position="10"/>
    </location>
</feature>
<evidence type="ECO:0000313" key="2">
    <source>
        <dbReference type="EMBL" id="KHO66648.1"/>
    </source>
</evidence>
<dbReference type="Pfam" id="PF10109">
    <property type="entry name" value="Phage_TAC_7"/>
    <property type="match status" value="1"/>
</dbReference>
<evidence type="ECO:0000256" key="1">
    <source>
        <dbReference type="SAM" id="MobiDB-lite"/>
    </source>
</evidence>
<dbReference type="EMBL" id="JTAK01000001">
    <property type="protein sequence ID" value="KHO66648.1"/>
    <property type="molecule type" value="Genomic_DNA"/>
</dbReference>
<dbReference type="Proteomes" id="UP000030980">
    <property type="component" value="Unassembled WGS sequence"/>
</dbReference>
<dbReference type="AlphaFoldDB" id="A0A0B3BQB0"/>
<comment type="caution">
    <text evidence="2">The sequence shown here is derived from an EMBL/GenBank/DDBJ whole genome shotgun (WGS) entry which is preliminary data.</text>
</comment>
<dbReference type="STRING" id="706570.PT85_03610"/>
<accession>A0A0B3BQB0</accession>
<protein>
    <recommendedName>
        <fullName evidence="4">Phage tail assembly chaperone protein, E, or 41 or 14</fullName>
    </recommendedName>
</protein>
<sequence>MAKQETTAALDQTEAKKNPNQETVPLDSPIQRGEQTINEVLVRKPMAGELRGVSLQDLLQMDVLALRRVLPRITIPTLTENEISRMDPADLTQLGVAVTGFLVQKRFKEEASLTA</sequence>
<proteinExistence type="predicted"/>
<feature type="region of interest" description="Disordered" evidence="1">
    <location>
        <begin position="1"/>
        <end position="32"/>
    </location>
</feature>
<name>A0A0B3BQB0_9PSED</name>
<dbReference type="InterPro" id="IPR019289">
    <property type="entry name" value="Phage_tail_E/E"/>
</dbReference>
<keyword evidence="3" id="KW-1185">Reference proteome</keyword>
<evidence type="ECO:0000313" key="3">
    <source>
        <dbReference type="Proteomes" id="UP000030980"/>
    </source>
</evidence>
<evidence type="ECO:0008006" key="4">
    <source>
        <dbReference type="Google" id="ProtNLM"/>
    </source>
</evidence>
<reference evidence="2 3" key="1">
    <citation type="submission" date="2014-11" db="EMBL/GenBank/DDBJ databases">
        <title>Genome sequence of Pseudomonas tuomuerensis JCM 14085.</title>
        <authorList>
            <person name="Shin S.-K."/>
            <person name="Yi H."/>
        </authorList>
    </citation>
    <scope>NUCLEOTIDE SEQUENCE [LARGE SCALE GENOMIC DNA]</scope>
    <source>
        <strain evidence="2 3">JCM 14085</strain>
    </source>
</reference>